<evidence type="ECO:0000256" key="2">
    <source>
        <dbReference type="ARBA" id="ARBA00023015"/>
    </source>
</evidence>
<organism evidence="7 8">
    <name type="scientific">Propionispora vibrioides</name>
    <dbReference type="NCBI Taxonomy" id="112903"/>
    <lineage>
        <taxon>Bacteria</taxon>
        <taxon>Bacillati</taxon>
        <taxon>Bacillota</taxon>
        <taxon>Negativicutes</taxon>
        <taxon>Selenomonadales</taxon>
        <taxon>Sporomusaceae</taxon>
        <taxon>Propionispora</taxon>
    </lineage>
</organism>
<dbReference type="AlphaFoldDB" id="A0A1H8VMV1"/>
<dbReference type="SUPFAM" id="SSF100950">
    <property type="entry name" value="NagB/RpiA/CoA transferase-like"/>
    <property type="match status" value="1"/>
</dbReference>
<feature type="domain" description="Sugar-binding" evidence="5">
    <location>
        <begin position="61"/>
        <end position="304"/>
    </location>
</feature>
<feature type="domain" description="RNA polymerase sigma-70 region 4" evidence="6">
    <location>
        <begin position="14"/>
        <end position="45"/>
    </location>
</feature>
<dbReference type="OrthoDB" id="58802at2"/>
<evidence type="ECO:0000259" key="5">
    <source>
        <dbReference type="Pfam" id="PF04198"/>
    </source>
</evidence>
<dbReference type="EMBL" id="FODY01000012">
    <property type="protein sequence ID" value="SEP16726.1"/>
    <property type="molecule type" value="Genomic_DNA"/>
</dbReference>
<comment type="similarity">
    <text evidence="1">Belongs to the SorC transcriptional regulatory family.</text>
</comment>
<dbReference type="RefSeq" id="WP_091747056.1">
    <property type="nucleotide sequence ID" value="NZ_FODY01000012.1"/>
</dbReference>
<dbReference type="Pfam" id="PF04198">
    <property type="entry name" value="Sugar-bind"/>
    <property type="match status" value="1"/>
</dbReference>
<dbReference type="SUPFAM" id="SSF88659">
    <property type="entry name" value="Sigma3 and sigma4 domains of RNA polymerase sigma factors"/>
    <property type="match status" value="1"/>
</dbReference>
<evidence type="ECO:0000256" key="1">
    <source>
        <dbReference type="ARBA" id="ARBA00010466"/>
    </source>
</evidence>
<dbReference type="GO" id="GO:0030246">
    <property type="term" value="F:carbohydrate binding"/>
    <property type="evidence" value="ECO:0007669"/>
    <property type="project" value="InterPro"/>
</dbReference>
<dbReference type="STRING" id="112903.SAMN04490178_11225"/>
<dbReference type="Gene3D" id="1.10.10.60">
    <property type="entry name" value="Homeodomain-like"/>
    <property type="match status" value="1"/>
</dbReference>
<keyword evidence="2" id="KW-0805">Transcription regulation</keyword>
<dbReference type="PANTHER" id="PTHR34294:SF1">
    <property type="entry name" value="TRANSCRIPTIONAL REGULATOR LSRR"/>
    <property type="match status" value="1"/>
</dbReference>
<dbReference type="Pfam" id="PF04545">
    <property type="entry name" value="Sigma70_r4"/>
    <property type="match status" value="1"/>
</dbReference>
<keyword evidence="4" id="KW-0804">Transcription</keyword>
<name>A0A1H8VMV1_9FIRM</name>
<reference evidence="7 8" key="1">
    <citation type="submission" date="2016-10" db="EMBL/GenBank/DDBJ databases">
        <authorList>
            <person name="de Groot N.N."/>
        </authorList>
    </citation>
    <scope>NUCLEOTIDE SEQUENCE [LARGE SCALE GENOMIC DNA]</scope>
    <source>
        <strain evidence="7 8">DSM 13305</strain>
    </source>
</reference>
<dbReference type="GO" id="GO:0003677">
    <property type="term" value="F:DNA binding"/>
    <property type="evidence" value="ECO:0007669"/>
    <property type="project" value="UniProtKB-KW"/>
</dbReference>
<evidence type="ECO:0000256" key="3">
    <source>
        <dbReference type="ARBA" id="ARBA00023125"/>
    </source>
</evidence>
<dbReference type="InterPro" id="IPR013324">
    <property type="entry name" value="RNA_pol_sigma_r3/r4-like"/>
</dbReference>
<keyword evidence="3 7" id="KW-0238">DNA-binding</keyword>
<dbReference type="Proteomes" id="UP000198847">
    <property type="component" value="Unassembled WGS sequence"/>
</dbReference>
<dbReference type="PANTHER" id="PTHR34294">
    <property type="entry name" value="TRANSCRIPTIONAL REGULATOR-RELATED"/>
    <property type="match status" value="1"/>
</dbReference>
<accession>A0A1H8VMV1</accession>
<evidence type="ECO:0000256" key="4">
    <source>
        <dbReference type="ARBA" id="ARBA00023163"/>
    </source>
</evidence>
<dbReference type="Gene3D" id="3.40.50.1360">
    <property type="match status" value="1"/>
</dbReference>
<gene>
    <name evidence="7" type="ORF">SAMN04490178_11225</name>
</gene>
<evidence type="ECO:0000259" key="6">
    <source>
        <dbReference type="Pfam" id="PF04545"/>
    </source>
</evidence>
<dbReference type="InterPro" id="IPR037171">
    <property type="entry name" value="NagB/RpiA_transferase-like"/>
</dbReference>
<evidence type="ECO:0000313" key="7">
    <source>
        <dbReference type="EMBL" id="SEP16726.1"/>
    </source>
</evidence>
<dbReference type="InterPro" id="IPR007630">
    <property type="entry name" value="RNA_pol_sigma70_r4"/>
</dbReference>
<dbReference type="GO" id="GO:0003700">
    <property type="term" value="F:DNA-binding transcription factor activity"/>
    <property type="evidence" value="ECO:0007669"/>
    <property type="project" value="InterPro"/>
</dbReference>
<dbReference type="GO" id="GO:0006352">
    <property type="term" value="P:DNA-templated transcription initiation"/>
    <property type="evidence" value="ECO:0007669"/>
    <property type="project" value="InterPro"/>
</dbReference>
<dbReference type="InterPro" id="IPR051054">
    <property type="entry name" value="SorC_transcr_regulators"/>
</dbReference>
<protein>
    <submittedName>
        <fullName evidence="7">DNA-binding transcriptional regulator LsrR, DeoR family</fullName>
    </submittedName>
</protein>
<evidence type="ECO:0000313" key="8">
    <source>
        <dbReference type="Proteomes" id="UP000198847"/>
    </source>
</evidence>
<keyword evidence="8" id="KW-1185">Reference proteome</keyword>
<proteinExistence type="inferred from homology"/>
<dbReference type="InterPro" id="IPR007324">
    <property type="entry name" value="Sugar-bd_dom_put"/>
</dbReference>
<sequence>MLPVDKRLLIKVAQMYYLENKNQHEIAARFGINRTTVSKYLKKAMLAGLVQISIANDEYEDLENQLEKTFGLKEAYIVDKAADLGKAGIRFLRRVITDGDIVGFAWGKTMASVADAAMAEACDPISADMIPLVGGPENVDSEYHVNTITYKVANAFKAKSHYLYAPAIAGSVEAKEIMTQDANCRKVIDLWERVSIAVVGVGTPLRHSNLVWSGTFGKEYVDALQEAGVVGDVCSRFYDVEGRVVDTVLTDRTIAIDLETLKKANYSVGVAASPEKVPAIYGALRGRFMNVLIADAATARLLLAFRSERHNPGSG</sequence>